<feature type="compositionally biased region" description="Low complexity" evidence="1">
    <location>
        <begin position="341"/>
        <end position="352"/>
    </location>
</feature>
<accession>A0AAD9T1D5</accession>
<dbReference type="SUPFAM" id="SSF53927">
    <property type="entry name" value="Cytidine deaminase-like"/>
    <property type="match status" value="1"/>
</dbReference>
<dbReference type="AlphaFoldDB" id="A0AAD9T1D5"/>
<dbReference type="Gene3D" id="3.40.140.10">
    <property type="entry name" value="Cytidine Deaminase, domain 2"/>
    <property type="match status" value="1"/>
</dbReference>
<sequence length="543" mass="59515">MSPRNDAFLSLVCTMYYPTFHSTGRYLFDTIHVEALPPVEKSFNRAKNDANDLKCLAQADLSPLHYRHGAIIVRGGKVIGQGFNCYRPGFDGGALKSGALPSSSRNGPALAELKQWLKSKPKSKSKMHDQPDEGTFTPFESIGCGHNSNVALSMHSEMMAIRSALSLSSGAQACQTSARSAKCFEKPYRVILKNAKPEREASKPTPKRPARRPLPQELATPPVASSAFKSRVLNPVHLNQVNLSEGNRSNEKEENEDFRNKDWNEDVAANTWRRGDKHRAKKISSSSYEDGYQFEGHYHHQAPQKQHPHKRGSGPPQFPPTTNNISTTESQVPGTADDLTSSPKARSKPSSKITTRPQPLQILITKNKATSKPTAAARTKDLRLKGSDLYVARLGNSNRIPPSVPKPQSNCAAVAGPPSPPTESTSPPSSLYDELSPRSRSTSSSPFMLKHDLKTLPRPEIRASRPCYRCVTAMHSVGIKRVFWTTQGGEWEGAKVRDLVDALEVGIEGDGNADGHGRGTGPENKGVFVTKHEVLMLKRAMGF</sequence>
<feature type="region of interest" description="Disordered" evidence="1">
    <location>
        <begin position="299"/>
        <end position="381"/>
    </location>
</feature>
<name>A0AAD9T1D5_9HELO</name>
<feature type="compositionally biased region" description="Polar residues" evidence="1">
    <location>
        <begin position="320"/>
        <end position="333"/>
    </location>
</feature>
<comment type="caution">
    <text evidence="2">The sequence shown here is derived from an EMBL/GenBank/DDBJ whole genome shotgun (WGS) entry which is preliminary data.</text>
</comment>
<feature type="region of interest" description="Disordered" evidence="1">
    <location>
        <begin position="194"/>
        <end position="262"/>
    </location>
</feature>
<dbReference type="EMBL" id="JAUBYV010000005">
    <property type="protein sequence ID" value="KAK2626954.1"/>
    <property type="molecule type" value="Genomic_DNA"/>
</dbReference>
<dbReference type="GO" id="GO:0003824">
    <property type="term" value="F:catalytic activity"/>
    <property type="evidence" value="ECO:0007669"/>
    <property type="project" value="InterPro"/>
</dbReference>
<organism evidence="2 3">
    <name type="scientific">Diplocarpon rosae</name>
    <dbReference type="NCBI Taxonomy" id="946125"/>
    <lineage>
        <taxon>Eukaryota</taxon>
        <taxon>Fungi</taxon>
        <taxon>Dikarya</taxon>
        <taxon>Ascomycota</taxon>
        <taxon>Pezizomycotina</taxon>
        <taxon>Leotiomycetes</taxon>
        <taxon>Helotiales</taxon>
        <taxon>Drepanopezizaceae</taxon>
        <taxon>Diplocarpon</taxon>
    </lineage>
</organism>
<gene>
    <name evidence="2" type="ORF">QTJ16_004129</name>
</gene>
<feature type="compositionally biased region" description="Polar residues" evidence="1">
    <location>
        <begin position="237"/>
        <end position="247"/>
    </location>
</feature>
<dbReference type="GO" id="GO:0006139">
    <property type="term" value="P:nucleobase-containing compound metabolic process"/>
    <property type="evidence" value="ECO:0007669"/>
    <property type="project" value="UniProtKB-ARBA"/>
</dbReference>
<feature type="compositionally biased region" description="Basic and acidic residues" evidence="1">
    <location>
        <begin position="248"/>
        <end position="262"/>
    </location>
</feature>
<dbReference type="InterPro" id="IPR016193">
    <property type="entry name" value="Cytidine_deaminase-like"/>
</dbReference>
<protein>
    <recommendedName>
        <fullName evidence="4">CMP/dCMP-type deaminase domain-containing protein</fullName>
    </recommendedName>
</protein>
<evidence type="ECO:0000256" key="1">
    <source>
        <dbReference type="SAM" id="MobiDB-lite"/>
    </source>
</evidence>
<proteinExistence type="predicted"/>
<keyword evidence="3" id="KW-1185">Reference proteome</keyword>
<dbReference type="Proteomes" id="UP001285354">
    <property type="component" value="Unassembled WGS sequence"/>
</dbReference>
<evidence type="ECO:0000313" key="3">
    <source>
        <dbReference type="Proteomes" id="UP001285354"/>
    </source>
</evidence>
<evidence type="ECO:0008006" key="4">
    <source>
        <dbReference type="Google" id="ProtNLM"/>
    </source>
</evidence>
<evidence type="ECO:0000313" key="2">
    <source>
        <dbReference type="EMBL" id="KAK2626954.1"/>
    </source>
</evidence>
<feature type="compositionally biased region" description="Polar residues" evidence="1">
    <location>
        <begin position="395"/>
        <end position="411"/>
    </location>
</feature>
<feature type="compositionally biased region" description="Basic residues" evidence="1">
    <location>
        <begin position="299"/>
        <end position="312"/>
    </location>
</feature>
<reference evidence="2" key="1">
    <citation type="submission" date="2023-06" db="EMBL/GenBank/DDBJ databases">
        <title>Draft genome of Marssonina rosae.</title>
        <authorList>
            <person name="Cheng Q."/>
        </authorList>
    </citation>
    <scope>NUCLEOTIDE SEQUENCE</scope>
    <source>
        <strain evidence="2">R4</strain>
    </source>
</reference>
<feature type="region of interest" description="Disordered" evidence="1">
    <location>
        <begin position="118"/>
        <end position="140"/>
    </location>
</feature>
<feature type="region of interest" description="Disordered" evidence="1">
    <location>
        <begin position="395"/>
        <end position="451"/>
    </location>
</feature>